<evidence type="ECO:0000313" key="2">
    <source>
        <dbReference type="Proteomes" id="UP001497535"/>
    </source>
</evidence>
<evidence type="ECO:0000313" key="1">
    <source>
        <dbReference type="EMBL" id="CAK5038316.1"/>
    </source>
</evidence>
<reference evidence="1" key="1">
    <citation type="submission" date="2023-11" db="EMBL/GenBank/DDBJ databases">
        <authorList>
            <person name="Poullet M."/>
        </authorList>
    </citation>
    <scope>NUCLEOTIDE SEQUENCE</scope>
    <source>
        <strain evidence="1">E1834</strain>
    </source>
</reference>
<gene>
    <name evidence="1" type="ORF">MENTE1834_LOCUS9605</name>
</gene>
<dbReference type="EMBL" id="CAVMJV010000008">
    <property type="protein sequence ID" value="CAK5038316.1"/>
    <property type="molecule type" value="Genomic_DNA"/>
</dbReference>
<name>A0ACB0YAR0_MELEN</name>
<proteinExistence type="predicted"/>
<keyword evidence="2" id="KW-1185">Reference proteome</keyword>
<dbReference type="Proteomes" id="UP001497535">
    <property type="component" value="Unassembled WGS sequence"/>
</dbReference>
<organism evidence="1 2">
    <name type="scientific">Meloidogyne enterolobii</name>
    <name type="common">Root-knot nematode worm</name>
    <name type="synonym">Meloidogyne mayaguensis</name>
    <dbReference type="NCBI Taxonomy" id="390850"/>
    <lineage>
        <taxon>Eukaryota</taxon>
        <taxon>Metazoa</taxon>
        <taxon>Ecdysozoa</taxon>
        <taxon>Nematoda</taxon>
        <taxon>Chromadorea</taxon>
        <taxon>Rhabditida</taxon>
        <taxon>Tylenchina</taxon>
        <taxon>Tylenchomorpha</taxon>
        <taxon>Tylenchoidea</taxon>
        <taxon>Meloidogynidae</taxon>
        <taxon>Meloidogyninae</taxon>
        <taxon>Meloidogyne</taxon>
    </lineage>
</organism>
<accession>A0ACB0YAR0</accession>
<sequence length="59" mass="6788">MSEYSSTVTTKKAEKKKKQKRVFVSVQTQTDDVFEVERNEKQNSDFKGNEEEVNGGSKE</sequence>
<protein>
    <submittedName>
        <fullName evidence="1">Uncharacterized protein</fullName>
    </submittedName>
</protein>
<comment type="caution">
    <text evidence="1">The sequence shown here is derived from an EMBL/GenBank/DDBJ whole genome shotgun (WGS) entry which is preliminary data.</text>
</comment>